<feature type="coiled-coil region" evidence="1">
    <location>
        <begin position="54"/>
        <end position="103"/>
    </location>
</feature>
<feature type="transmembrane region" description="Helical" evidence="2">
    <location>
        <begin position="111"/>
        <end position="127"/>
    </location>
</feature>
<evidence type="ECO:0000256" key="2">
    <source>
        <dbReference type="SAM" id="Phobius"/>
    </source>
</evidence>
<evidence type="ECO:0000313" key="3">
    <source>
        <dbReference type="EMBL" id="PFQ48892.1"/>
    </source>
</evidence>
<dbReference type="Proteomes" id="UP000224386">
    <property type="component" value="Unassembled WGS sequence"/>
</dbReference>
<name>A0A2B2M2Y3_BACCE</name>
<evidence type="ECO:0000313" key="4">
    <source>
        <dbReference type="Proteomes" id="UP000224386"/>
    </source>
</evidence>
<organism evidence="3 4">
    <name type="scientific">Bacillus cereus</name>
    <dbReference type="NCBI Taxonomy" id="1396"/>
    <lineage>
        <taxon>Bacteria</taxon>
        <taxon>Bacillati</taxon>
        <taxon>Bacillota</taxon>
        <taxon>Bacilli</taxon>
        <taxon>Bacillales</taxon>
        <taxon>Bacillaceae</taxon>
        <taxon>Bacillus</taxon>
        <taxon>Bacillus cereus group</taxon>
    </lineage>
</organism>
<evidence type="ECO:0000256" key="1">
    <source>
        <dbReference type="SAM" id="Coils"/>
    </source>
</evidence>
<proteinExistence type="predicted"/>
<keyword evidence="2" id="KW-1133">Transmembrane helix</keyword>
<keyword evidence="2" id="KW-0472">Membrane</keyword>
<comment type="caution">
    <text evidence="3">The sequence shown here is derived from an EMBL/GenBank/DDBJ whole genome shotgun (WGS) entry which is preliminary data.</text>
</comment>
<dbReference type="AlphaFoldDB" id="A0A2B2M2Y3"/>
<keyword evidence="2" id="KW-0812">Transmembrane</keyword>
<accession>A0A2B2M2Y3</accession>
<sequence>MQMFKKKEKKNIYVRLVNTQGEIIREFNCTEKDLRKVKENGTEIRLVGDNSYEMVATDEQLEKLARAEAEIEAEIKAWEDALNESLEEREEREARQKELKEKNKWSTKKKVIVFGLIFFVVIGLPIIEGYQNSKLVEEGTSLHAEIVGRHVEKEFMFTHPTLVVEVDGKKHNLWVSEETYKGAEWLGRLKVIKTKDGKVEKDPRYEGEDLITSY</sequence>
<gene>
    <name evidence="3" type="ORF">COK05_07230</name>
</gene>
<reference evidence="3 4" key="1">
    <citation type="submission" date="2017-09" db="EMBL/GenBank/DDBJ databases">
        <title>Large-scale bioinformatics analysis of Bacillus genomes uncovers conserved roles of natural products in bacterial physiology.</title>
        <authorList>
            <consortium name="Agbiome Team Llc"/>
            <person name="Bleich R.M."/>
            <person name="Grubbs K.J."/>
            <person name="Santa Maria K.C."/>
            <person name="Allen S.E."/>
            <person name="Farag S."/>
            <person name="Shank E.A."/>
            <person name="Bowers A."/>
        </authorList>
    </citation>
    <scope>NUCLEOTIDE SEQUENCE [LARGE SCALE GENOMIC DNA]</scope>
    <source>
        <strain evidence="3 4">AFS070861</strain>
    </source>
</reference>
<keyword evidence="1" id="KW-0175">Coiled coil</keyword>
<dbReference type="EMBL" id="NVAP01000014">
    <property type="protein sequence ID" value="PFQ48892.1"/>
    <property type="molecule type" value="Genomic_DNA"/>
</dbReference>
<protein>
    <submittedName>
        <fullName evidence="3">Uncharacterized protein</fullName>
    </submittedName>
</protein>